<dbReference type="InterPro" id="IPR050135">
    <property type="entry name" value="dGTPase-like"/>
</dbReference>
<evidence type="ECO:0000313" key="3">
    <source>
        <dbReference type="Proteomes" id="UP000028537"/>
    </source>
</evidence>
<dbReference type="GO" id="GO:0008832">
    <property type="term" value="F:dGTPase activity"/>
    <property type="evidence" value="ECO:0007669"/>
    <property type="project" value="TreeGrafter"/>
</dbReference>
<dbReference type="OrthoDB" id="9803619at2"/>
<dbReference type="SUPFAM" id="SSF109604">
    <property type="entry name" value="HD-domain/PDEase-like"/>
    <property type="match status" value="1"/>
</dbReference>
<gene>
    <name evidence="2" type="ORF">UDIV_2910</name>
</gene>
<dbReference type="SMART" id="SM00471">
    <property type="entry name" value="HDc"/>
    <property type="match status" value="1"/>
</dbReference>
<sequence>MEFKKRFFIKDPIHGLITFDQEYSWAAEIINSKEFWRLHQIKQLGLAWTVFPSATHTRFVHCIGVFEVARKIVANLEFYDSDQSNLAYEKKVVCAAALLHDIGHGPYSHTFEEATNYNHEKAGVGIIVDPNSQINQILLKHQINPIDVANVINHVSNKEWMHQIISSQIDADRLDYLPRDSHFSGAKYGTLEYDMIFTKLVVYQEKLYFSKYSWNALENILLARNAMFQNVYWNRNTITYDLLMRKTLKRVYDLYKQNYQFKTSSVTELLTPWFLNSEWTSEYVAKLTDFSFNSMMEQLVNEDDQIIAKLASNWLRNQEFETILYEVSSDQIPENNLSDYFNETIIFAQHKHIYDFNKPVMLYSYNELNKEFITEKLEDRSISIRALKNVRNSKYKCFVFRLKQNKK</sequence>
<feature type="domain" description="HD" evidence="1">
    <location>
        <begin position="58"/>
        <end position="177"/>
    </location>
</feature>
<dbReference type="Pfam" id="PF01966">
    <property type="entry name" value="HD"/>
    <property type="match status" value="1"/>
</dbReference>
<name>A0A084EZQ6_9BACT</name>
<proteinExistence type="predicted"/>
<dbReference type="RefSeq" id="WP_038102463.1">
    <property type="nucleotide sequence ID" value="NZ_JFDP01000040.1"/>
</dbReference>
<keyword evidence="3" id="KW-1185">Reference proteome</keyword>
<comment type="caution">
    <text evidence="2">The sequence shown here is derived from an EMBL/GenBank/DDBJ whole genome shotgun (WGS) entry which is preliminary data.</text>
</comment>
<dbReference type="PANTHER" id="PTHR11373:SF4">
    <property type="entry name" value="DEOXYNUCLEOSIDE TRIPHOSPHATE TRIPHOSPHOHYDROLASE SAMHD1"/>
    <property type="match status" value="1"/>
</dbReference>
<dbReference type="GO" id="GO:0006203">
    <property type="term" value="P:dGTP catabolic process"/>
    <property type="evidence" value="ECO:0007669"/>
    <property type="project" value="TreeGrafter"/>
</dbReference>
<dbReference type="Gene3D" id="1.10.3210.10">
    <property type="entry name" value="Hypothetical protein af1432"/>
    <property type="match status" value="1"/>
</dbReference>
<dbReference type="InterPro" id="IPR006674">
    <property type="entry name" value="HD_domain"/>
</dbReference>
<dbReference type="PANTHER" id="PTHR11373">
    <property type="entry name" value="DEOXYNUCLEOSIDE TRIPHOSPHATE TRIPHOSPHOHYDROLASE"/>
    <property type="match status" value="1"/>
</dbReference>
<accession>A0A084EZQ6</accession>
<organism evidence="2 3">
    <name type="scientific">Ureaplasma diversum NCTC 246</name>
    <dbReference type="NCBI Taxonomy" id="1188241"/>
    <lineage>
        <taxon>Bacteria</taxon>
        <taxon>Bacillati</taxon>
        <taxon>Mycoplasmatota</taxon>
        <taxon>Mycoplasmoidales</taxon>
        <taxon>Mycoplasmoidaceae</taxon>
        <taxon>Ureaplasma</taxon>
    </lineage>
</organism>
<dbReference type="EMBL" id="JFDP01000040">
    <property type="protein sequence ID" value="KEZ23448.1"/>
    <property type="molecule type" value="Genomic_DNA"/>
</dbReference>
<dbReference type="CDD" id="cd00077">
    <property type="entry name" value="HDc"/>
    <property type="match status" value="1"/>
</dbReference>
<evidence type="ECO:0000313" key="2">
    <source>
        <dbReference type="EMBL" id="KEZ23448.1"/>
    </source>
</evidence>
<dbReference type="PROSITE" id="PS51831">
    <property type="entry name" value="HD"/>
    <property type="match status" value="1"/>
</dbReference>
<dbReference type="Proteomes" id="UP000028537">
    <property type="component" value="Unassembled WGS sequence"/>
</dbReference>
<dbReference type="eggNOG" id="COG1078">
    <property type="taxonomic scope" value="Bacteria"/>
</dbReference>
<evidence type="ECO:0000259" key="1">
    <source>
        <dbReference type="PROSITE" id="PS51831"/>
    </source>
</evidence>
<dbReference type="AlphaFoldDB" id="A0A084EZQ6"/>
<dbReference type="InterPro" id="IPR003607">
    <property type="entry name" value="HD/PDEase_dom"/>
</dbReference>
<reference evidence="2 3" key="1">
    <citation type="submission" date="2014-02" db="EMBL/GenBank/DDBJ databases">
        <title>Genome sequence of Ureaplasma diversum strain 246.</title>
        <authorList>
            <person name="Sirand-Pugnet P."/>
            <person name="Breton M."/>
            <person name="Dordet-Frisoni E."/>
            <person name="Baranowski E."/>
            <person name="Barre A."/>
            <person name="Couture C."/>
            <person name="Dupuy V."/>
            <person name="Gaurivaud P."/>
            <person name="Jacob D."/>
            <person name="Lemaitre C."/>
            <person name="Manso-Silvan L."/>
            <person name="Nikolski M."/>
            <person name="Nouvel L.-X."/>
            <person name="Poumarat F."/>
            <person name="Tardy F."/>
            <person name="Thebault P."/>
            <person name="Theil S."/>
            <person name="Citti C."/>
            <person name="Thiaucourt F."/>
            <person name="Blanchard A."/>
        </authorList>
    </citation>
    <scope>NUCLEOTIDE SEQUENCE [LARGE SCALE GENOMIC DNA]</scope>
    <source>
        <strain evidence="2 3">NCTC 246</strain>
    </source>
</reference>
<protein>
    <recommendedName>
        <fullName evidence="1">HD domain-containing protein</fullName>
    </recommendedName>
</protein>